<proteinExistence type="predicted"/>
<dbReference type="GeneID" id="31365203"/>
<gene>
    <name evidence="7" type="ORF">PPL_09729</name>
</gene>
<accession>D3BNM6</accession>
<reference evidence="7 8" key="1">
    <citation type="journal article" date="2011" name="Genome Res.">
        <title>Phylogeny-wide analysis of social amoeba genomes highlights ancient origins for complex intercellular communication.</title>
        <authorList>
            <person name="Heidel A.J."/>
            <person name="Lawal H.M."/>
            <person name="Felder M."/>
            <person name="Schilde C."/>
            <person name="Helps N.R."/>
            <person name="Tunggal B."/>
            <person name="Rivero F."/>
            <person name="John U."/>
            <person name="Schleicher M."/>
            <person name="Eichinger L."/>
            <person name="Platzer M."/>
            <person name="Noegel A.A."/>
            <person name="Schaap P."/>
            <person name="Gloeckner G."/>
        </authorList>
    </citation>
    <scope>NUCLEOTIDE SEQUENCE [LARGE SCALE GENOMIC DNA]</scope>
    <source>
        <strain evidence="8">ATCC 26659 / Pp 5 / PN500</strain>
    </source>
</reference>
<dbReference type="GO" id="GO:0004656">
    <property type="term" value="F:procollagen-proline 4-dioxygenase activity"/>
    <property type="evidence" value="ECO:0007669"/>
    <property type="project" value="TreeGrafter"/>
</dbReference>
<evidence type="ECO:0000259" key="6">
    <source>
        <dbReference type="PROSITE" id="PS51471"/>
    </source>
</evidence>
<evidence type="ECO:0000256" key="1">
    <source>
        <dbReference type="ARBA" id="ARBA00001961"/>
    </source>
</evidence>
<dbReference type="PANTHER" id="PTHR10869">
    <property type="entry name" value="PROLYL 4-HYDROXYLASE ALPHA SUBUNIT"/>
    <property type="match status" value="1"/>
</dbReference>
<dbReference type="AlphaFoldDB" id="D3BNM6"/>
<comment type="cofactor">
    <cofactor evidence="1">
        <name>L-ascorbate</name>
        <dbReference type="ChEBI" id="CHEBI:38290"/>
    </cofactor>
</comment>
<evidence type="ECO:0000256" key="4">
    <source>
        <dbReference type="ARBA" id="ARBA00023002"/>
    </source>
</evidence>
<name>D3BNM6_HETP5</name>
<dbReference type="PROSITE" id="PS51471">
    <property type="entry name" value="FE2OG_OXY"/>
    <property type="match status" value="1"/>
</dbReference>
<dbReference type="Proteomes" id="UP000001396">
    <property type="component" value="Unassembled WGS sequence"/>
</dbReference>
<evidence type="ECO:0000313" key="8">
    <source>
        <dbReference type="Proteomes" id="UP000001396"/>
    </source>
</evidence>
<dbReference type="Gene3D" id="2.60.120.620">
    <property type="entry name" value="q2cbj1_9rhob like domain"/>
    <property type="match status" value="1"/>
</dbReference>
<dbReference type="InterPro" id="IPR006620">
    <property type="entry name" value="Pro_4_hyd_alph"/>
</dbReference>
<keyword evidence="4" id="KW-0560">Oxidoreductase</keyword>
<dbReference type="PANTHER" id="PTHR10869:SF203">
    <property type="entry name" value="PROLYL 4-HYDROXYLASE ALPHA SUBUNIT FE(2+) 2OG DIOXYGENASE DOMAIN-CONTAINING PROTEIN"/>
    <property type="match status" value="1"/>
</dbReference>
<dbReference type="InterPro" id="IPR005123">
    <property type="entry name" value="Oxoglu/Fe-dep_dioxygenase_dom"/>
</dbReference>
<dbReference type="FunCoup" id="D3BNM6">
    <property type="interactions" value="3"/>
</dbReference>
<comment type="caution">
    <text evidence="7">The sequence shown here is derived from an EMBL/GenBank/DDBJ whole genome shotgun (WGS) entry which is preliminary data.</text>
</comment>
<evidence type="ECO:0000256" key="3">
    <source>
        <dbReference type="ARBA" id="ARBA00022964"/>
    </source>
</evidence>
<dbReference type="GO" id="GO:0031418">
    <property type="term" value="F:L-ascorbic acid binding"/>
    <property type="evidence" value="ECO:0007669"/>
    <property type="project" value="InterPro"/>
</dbReference>
<organism evidence="7 8">
    <name type="scientific">Heterostelium pallidum (strain ATCC 26659 / Pp 5 / PN500)</name>
    <name type="common">Cellular slime mold</name>
    <name type="synonym">Polysphondylium pallidum</name>
    <dbReference type="NCBI Taxonomy" id="670386"/>
    <lineage>
        <taxon>Eukaryota</taxon>
        <taxon>Amoebozoa</taxon>
        <taxon>Evosea</taxon>
        <taxon>Eumycetozoa</taxon>
        <taxon>Dictyostelia</taxon>
        <taxon>Acytosteliales</taxon>
        <taxon>Acytosteliaceae</taxon>
        <taxon>Heterostelium</taxon>
    </lineage>
</organism>
<dbReference type="Pfam" id="PF13640">
    <property type="entry name" value="2OG-FeII_Oxy_3"/>
    <property type="match status" value="1"/>
</dbReference>
<keyword evidence="8" id="KW-1185">Reference proteome</keyword>
<protein>
    <recommendedName>
        <fullName evidence="6">Fe2OG dioxygenase domain-containing protein</fullName>
    </recommendedName>
</protein>
<dbReference type="InterPro" id="IPR045054">
    <property type="entry name" value="P4HA-like"/>
</dbReference>
<keyword evidence="5" id="KW-0408">Iron</keyword>
<evidence type="ECO:0000256" key="2">
    <source>
        <dbReference type="ARBA" id="ARBA00022723"/>
    </source>
</evidence>
<dbReference type="RefSeq" id="XP_020429108.1">
    <property type="nucleotide sequence ID" value="XM_020580521.1"/>
</dbReference>
<dbReference type="GO" id="GO:0005783">
    <property type="term" value="C:endoplasmic reticulum"/>
    <property type="evidence" value="ECO:0007669"/>
    <property type="project" value="TreeGrafter"/>
</dbReference>
<evidence type="ECO:0000256" key="5">
    <source>
        <dbReference type="ARBA" id="ARBA00023004"/>
    </source>
</evidence>
<dbReference type="SUPFAM" id="SSF51197">
    <property type="entry name" value="Clavaminate synthase-like"/>
    <property type="match status" value="1"/>
</dbReference>
<dbReference type="InParanoid" id="D3BNM6"/>
<evidence type="ECO:0000313" key="7">
    <source>
        <dbReference type="EMBL" id="EFA76977.1"/>
    </source>
</evidence>
<keyword evidence="2" id="KW-0479">Metal-binding</keyword>
<dbReference type="InterPro" id="IPR044862">
    <property type="entry name" value="Pro_4_hyd_alph_FE2OG_OXY"/>
</dbReference>
<dbReference type="SMART" id="SM00702">
    <property type="entry name" value="P4Hc"/>
    <property type="match status" value="1"/>
</dbReference>
<dbReference type="EMBL" id="ADBJ01000044">
    <property type="protein sequence ID" value="EFA76977.1"/>
    <property type="molecule type" value="Genomic_DNA"/>
</dbReference>
<feature type="domain" description="Fe2OG dioxygenase" evidence="6">
    <location>
        <begin position="119"/>
        <end position="230"/>
    </location>
</feature>
<sequence length="230" mass="26909">MAKEISEFIIDNSNNVELIKSITCEKLEYPEKDSYFLRDVLSKEECQLVLNTLYIAPDAKSDTFNNKDHGLRLRRFSDQLSLKLKERIERFLPTTLTRPPVVQLSNDTNNNTPKTIDWKFDRISEEFKFIKYEKGQRFPAHTDGEYRISNTELSFLSVIFFLNDGGAVDFRGGDFRFLRKDAIEKYTPMKTITPKAGSVLIFPHYTWHDSTTIEDGIKYVIRSNLMFKHQ</sequence>
<dbReference type="GO" id="GO:0005506">
    <property type="term" value="F:iron ion binding"/>
    <property type="evidence" value="ECO:0007669"/>
    <property type="project" value="InterPro"/>
</dbReference>
<keyword evidence="3" id="KW-0223">Dioxygenase</keyword>